<organism evidence="1">
    <name type="scientific">Tupanvirus soda lake</name>
    <dbReference type="NCBI Taxonomy" id="2126985"/>
    <lineage>
        <taxon>Viruses</taxon>
        <taxon>Varidnaviria</taxon>
        <taxon>Bamfordvirae</taxon>
        <taxon>Nucleocytoviricota</taxon>
        <taxon>Megaviricetes</taxon>
        <taxon>Imitervirales</taxon>
        <taxon>Mimiviridae</taxon>
        <taxon>Megamimivirinae</taxon>
        <taxon>Tupanvirus</taxon>
        <taxon>Tupanvirus salinum</taxon>
    </lineage>
</organism>
<sequence>MSKSKTAKNICSTCRKPKPPNCTTKTCDSCRKRSALVRVKARENKIQCQATKVDGTRCNFKVNPKCGNIFCEKHMVEWKEYQETGGKVVRRCNSRTQCDPNKPGVKAILHDGYTKKKCESCLIRERQKDKNLRDYKKKENNETQKLGLYVCTECSITKKYNVKDMGLKRDGTRSHLCKHHFEMYQKVEERRPKRDRIDEYNRYDNNPERKYKHYLKNAKTRNIKFQIDFDTFKKLIMENCYYCGLERREKLNGIDRIDNNKHYTLDNIVASCGICNKMKNTLNEATFILMCAHITHYNKSLKFKLFPEIFNNYNPKSYRYLRYKQASKERGLSFNLSNQEFCELLHSSCYICGRQSSNKHCNGIDRYNNNKGYILQNCKTCCGDCNFLKRTWDHDYFLLHCAFIAHTHRDRLDELEKEWTPSRFRKLSDERSNKYNYMNCE</sequence>
<name>A0A6N1NL92_9VIRU</name>
<reference evidence="1" key="1">
    <citation type="submission" date="2017-01" db="EMBL/GenBank/DDBJ databases">
        <authorList>
            <person name="Assis F.L."/>
            <person name="Abrahao J.S."/>
            <person name="Silva L."/>
            <person name="Khalil J.B."/>
            <person name="Rodrigues R."/>
            <person name="Silva L.S."/>
            <person name="Arantes T."/>
            <person name="Boratto P."/>
            <person name="Andrade M."/>
            <person name="Kroon E.G."/>
            <person name="Ribeiro B."/>
            <person name="Bergier I."/>
            <person name="Seligmann H."/>
            <person name="Ghigo E."/>
            <person name="Colson P."/>
            <person name="Levasseur A."/>
            <person name="Raoult D."/>
            <person name="Scola B.L."/>
        </authorList>
    </citation>
    <scope>NUCLEOTIDE SEQUENCE</scope>
    <source>
        <strain evidence="1">Soda lake</strain>
    </source>
</reference>
<dbReference type="RefSeq" id="YP_010781999.1">
    <property type="nucleotide sequence ID" value="NC_075039.1"/>
</dbReference>
<evidence type="ECO:0000313" key="1">
    <source>
        <dbReference type="EMBL" id="QKU35339.1"/>
    </source>
</evidence>
<protein>
    <submittedName>
        <fullName evidence="1">Uncharacterized protein</fullName>
    </submittedName>
</protein>
<dbReference type="Gene3D" id="3.30.40.220">
    <property type="match status" value="2"/>
</dbReference>
<proteinExistence type="predicted"/>
<dbReference type="GeneID" id="80518763"/>
<accession>A0A6N1NL92</accession>
<reference evidence="1" key="2">
    <citation type="journal article" date="2018" name="Nat. Commun.">
        <title>Tailed giant Tupanvirus possesses the most complete translational apparatus of the known virosphere.</title>
        <authorList>
            <person name="Abrahao J."/>
            <person name="Silva L."/>
            <person name="Silva L.S."/>
            <person name="Khalil J.Y.B."/>
            <person name="Rodrigues R."/>
            <person name="Arantes T."/>
            <person name="Assis F."/>
            <person name="Boratto P."/>
            <person name="Andrade M."/>
            <person name="Kroon E.G."/>
            <person name="Ribeiro B."/>
            <person name="Bergier I."/>
            <person name="Seligmann H."/>
            <person name="Ghigo E."/>
            <person name="Colson P."/>
            <person name="Levasseur A."/>
            <person name="Kroemer G."/>
            <person name="Raoult D."/>
            <person name="La Scola B."/>
        </authorList>
    </citation>
    <scope>NUCLEOTIDE SEQUENCE [LARGE SCALE GENOMIC DNA]</scope>
    <source>
        <strain evidence="1">Soda lake</strain>
    </source>
</reference>
<dbReference type="KEGG" id="vg:80518763"/>
<dbReference type="EMBL" id="KY523104">
    <property type="protein sequence ID" value="QKU35339.1"/>
    <property type="molecule type" value="Genomic_DNA"/>
</dbReference>